<dbReference type="EMBL" id="AP019822">
    <property type="protein sequence ID" value="BBM35662.1"/>
    <property type="molecule type" value="Genomic_DNA"/>
</dbReference>
<dbReference type="GO" id="GO:0042597">
    <property type="term" value="C:periplasmic space"/>
    <property type="evidence" value="ECO:0007669"/>
    <property type="project" value="UniProtKB-SubCell"/>
</dbReference>
<dbReference type="STRING" id="714315.GCA_000516535_00590"/>
<dbReference type="RefSeq" id="WP_026737178.1">
    <property type="nucleotide sequence ID" value="NZ_AP019822.1"/>
</dbReference>
<proteinExistence type="predicted"/>
<reference evidence="6 7" key="1">
    <citation type="submission" date="2019-07" db="EMBL/GenBank/DDBJ databases">
        <title>Complete Genome Sequence of Leptotrichia goodfellowii Strain JCM 16774.</title>
        <authorList>
            <person name="Watanabe S."/>
            <person name="Cui L."/>
        </authorList>
    </citation>
    <scope>NUCLEOTIDE SEQUENCE [LARGE SCALE GENOMIC DNA]</scope>
    <source>
        <strain evidence="6 7">JCM16774</strain>
    </source>
</reference>
<dbReference type="GO" id="GO:0015846">
    <property type="term" value="P:polyamine transport"/>
    <property type="evidence" value="ECO:0007669"/>
    <property type="project" value="InterPro"/>
</dbReference>
<evidence type="ECO:0000313" key="6">
    <source>
        <dbReference type="EMBL" id="BBM35662.1"/>
    </source>
</evidence>
<dbReference type="Gene3D" id="3.40.190.10">
    <property type="entry name" value="Periplasmic binding protein-like II"/>
    <property type="match status" value="2"/>
</dbReference>
<dbReference type="InterPro" id="IPR006059">
    <property type="entry name" value="SBP"/>
</dbReference>
<evidence type="ECO:0000256" key="3">
    <source>
        <dbReference type="ARBA" id="ARBA00022729"/>
    </source>
</evidence>
<evidence type="ECO:0000256" key="2">
    <source>
        <dbReference type="ARBA" id="ARBA00022448"/>
    </source>
</evidence>
<comment type="subcellular location">
    <subcellularLocation>
        <location evidence="1">Periplasm</location>
    </subcellularLocation>
</comment>
<gene>
    <name evidence="6" type="ORF">JCM16774_0590</name>
</gene>
<dbReference type="KEGG" id="lgo:JCM16774_0590"/>
<dbReference type="GO" id="GO:0019808">
    <property type="term" value="F:polyamine binding"/>
    <property type="evidence" value="ECO:0007669"/>
    <property type="project" value="InterPro"/>
</dbReference>
<keyword evidence="3" id="KW-0732">Signal</keyword>
<dbReference type="OrthoDB" id="9769319at2"/>
<dbReference type="PRINTS" id="PR00909">
    <property type="entry name" value="SPERMDNBNDNG"/>
</dbReference>
<dbReference type="PROSITE" id="PS51257">
    <property type="entry name" value="PROKAR_LIPOPROTEIN"/>
    <property type="match status" value="1"/>
</dbReference>
<organism evidence="6 7">
    <name type="scientific">Pseudoleptotrichia goodfellowii</name>
    <dbReference type="NCBI Taxonomy" id="157692"/>
    <lineage>
        <taxon>Bacteria</taxon>
        <taxon>Fusobacteriati</taxon>
        <taxon>Fusobacteriota</taxon>
        <taxon>Fusobacteriia</taxon>
        <taxon>Fusobacteriales</taxon>
        <taxon>Leptotrichiaceae</taxon>
        <taxon>Pseudoleptotrichia</taxon>
    </lineage>
</organism>
<dbReference type="AlphaFoldDB" id="A0A510J8M6"/>
<evidence type="ECO:0000256" key="4">
    <source>
        <dbReference type="ARBA" id="ARBA00022764"/>
    </source>
</evidence>
<name>A0A510J8M6_9FUSO</name>
<dbReference type="InterPro" id="IPR001188">
    <property type="entry name" value="Sperm_putr-bd"/>
</dbReference>
<keyword evidence="4" id="KW-0574">Periplasm</keyword>
<dbReference type="SUPFAM" id="SSF53850">
    <property type="entry name" value="Periplasmic binding protein-like II"/>
    <property type="match status" value="1"/>
</dbReference>
<dbReference type="Pfam" id="PF13416">
    <property type="entry name" value="SBP_bac_8"/>
    <property type="match status" value="1"/>
</dbReference>
<protein>
    <submittedName>
        <fullName evidence="6">Extracellular solute-binding protein</fullName>
    </submittedName>
</protein>
<feature type="binding site" evidence="5">
    <location>
        <begin position="175"/>
        <end position="178"/>
    </location>
    <ligand>
        <name>spermidine</name>
        <dbReference type="ChEBI" id="CHEBI:57834"/>
    </ligand>
</feature>
<evidence type="ECO:0000313" key="7">
    <source>
        <dbReference type="Proteomes" id="UP000321606"/>
    </source>
</evidence>
<keyword evidence="2" id="KW-0813">Transport</keyword>
<dbReference type="PANTHER" id="PTHR30222">
    <property type="entry name" value="SPERMIDINE/PUTRESCINE-BINDING PERIPLASMIC PROTEIN"/>
    <property type="match status" value="1"/>
</dbReference>
<evidence type="ECO:0000256" key="5">
    <source>
        <dbReference type="PIRSR" id="PIRSR019574-1"/>
    </source>
</evidence>
<sequence>MKKIILLLGIALLMVACGGKSEGSKGSESKELNIYTWTYFIPQEVIDDFQKETGIKVNLSYYDNNDVMIAKLMSGAKGFDIISPSTDYVDILIKNGLIEKLDKSKLGQTFNNLDADNLKLMEHSKIYDLGLDYSIPYSFSATGIAVNKKFMKDYPQSFDIFGLAQYKGKMTMLDDGREVIGATLQYLGYLSDSSNDKELQEAKNKILEWKKNLAKFDATAFGKSVVTGEFYAAHGYAENVYGELEESEYSNYDYFIPKGAMMYIDSMAIVKNAPNKENAYKFLEFLYRPENFIKVYEQFKAPSVIKGVEEKSQVKAIVKSKQVVENAKLPGALSDEAKEKQDKIWNEIKLSN</sequence>
<evidence type="ECO:0000256" key="1">
    <source>
        <dbReference type="ARBA" id="ARBA00004418"/>
    </source>
</evidence>
<dbReference type="PIRSF" id="PIRSF019574">
    <property type="entry name" value="Periplasmic_polyamine_BP"/>
    <property type="match status" value="1"/>
</dbReference>
<accession>A0A510J8M6</accession>
<dbReference type="Proteomes" id="UP000321606">
    <property type="component" value="Chromosome"/>
</dbReference>
<dbReference type="PANTHER" id="PTHR30222:SF17">
    <property type="entry name" value="SPERMIDINE_PUTRESCINE-BINDING PERIPLASMIC PROTEIN"/>
    <property type="match status" value="1"/>
</dbReference>